<name>A0ABR0E3F9_ZASCE</name>
<organism evidence="1 2">
    <name type="scientific">Zasmidium cellare</name>
    <name type="common">Wine cellar mold</name>
    <name type="synonym">Racodium cellare</name>
    <dbReference type="NCBI Taxonomy" id="395010"/>
    <lineage>
        <taxon>Eukaryota</taxon>
        <taxon>Fungi</taxon>
        <taxon>Dikarya</taxon>
        <taxon>Ascomycota</taxon>
        <taxon>Pezizomycotina</taxon>
        <taxon>Dothideomycetes</taxon>
        <taxon>Dothideomycetidae</taxon>
        <taxon>Mycosphaerellales</taxon>
        <taxon>Mycosphaerellaceae</taxon>
        <taxon>Zasmidium</taxon>
    </lineage>
</organism>
<evidence type="ECO:0000313" key="1">
    <source>
        <dbReference type="EMBL" id="KAK4495963.1"/>
    </source>
</evidence>
<accession>A0ABR0E3F9</accession>
<dbReference type="Proteomes" id="UP001305779">
    <property type="component" value="Unassembled WGS sequence"/>
</dbReference>
<evidence type="ECO:0000313" key="2">
    <source>
        <dbReference type="Proteomes" id="UP001305779"/>
    </source>
</evidence>
<evidence type="ECO:0008006" key="3">
    <source>
        <dbReference type="Google" id="ProtNLM"/>
    </source>
</evidence>
<gene>
    <name evidence="1" type="ORF">PRZ48_013231</name>
</gene>
<comment type="caution">
    <text evidence="1">The sequence shown here is derived from an EMBL/GenBank/DDBJ whole genome shotgun (WGS) entry which is preliminary data.</text>
</comment>
<proteinExistence type="predicted"/>
<protein>
    <recommendedName>
        <fullName evidence="3">NACHT-NTPase and P-loop NTPases N-terminal domain-containing protein</fullName>
    </recommendedName>
</protein>
<keyword evidence="2" id="KW-1185">Reference proteome</keyword>
<sequence length="686" mass="77500">MSGIEIFGGVSAGIQLVESIQKLRAFCSTVKNAPSTLQDLIFDLETMALCLDQIERTQTTGDPLLLIRCLDRCRVSTSRIQVVVDKIQSIGAKRAFVSKLYTAMKDPDISKLFVELEQAKSTLSLTLIAFNSRNQTTLQNTQLARMEHQSVQLDLIWTQMRLNNEAIAQMSLRAVPPRSILHGYKRVPESSLELCAPGVCQKGTVWSKKARNRRFTIRLPQWLSSRVWRVCLTQAQSGWDLNLRTSTPRDPLSEVFFRCVKGDVKAVQKMTAEGEASLFDYSADVVRGNIRSSTQLSSDRPLRQEFSFLLVSRFDARVVHELTTRKTAIYHGQEELFEWLFRELGYRGIDFNHLAFVGGRYGTKTFDSILATILDKSSEIMDLDFTLPGNCKFIWHLTESQLETVLDNTDLLQSGITALEMFEHISNRRGALNRGMSFITAGMFLRLTGLASSSPQVATLVDSVDGFSILHLVAGMVANSFSGSLDYDLVRDWMSIARSALAQGMPPSIVALTNGEDKTPLLYLVFELYNQVAFETATPDEASTLVRLWLQTVQEAGIDLGKYGTAESELWRSSQQFHLEHIDSPDQWSILVSTQTTEVSLFRAWRMPGSFPSSPYMPEYISWYPEDCDRDGYYWQGIKPLTISRTWRDVFARDSDAESIDYRSGHPDDGFWEPQPKTLYTTPKVC</sequence>
<dbReference type="EMBL" id="JAXOVC010000011">
    <property type="protein sequence ID" value="KAK4495963.1"/>
    <property type="molecule type" value="Genomic_DNA"/>
</dbReference>
<reference evidence="1 2" key="1">
    <citation type="journal article" date="2023" name="G3 (Bethesda)">
        <title>A chromosome-level genome assembly of Zasmidium syzygii isolated from banana leaves.</title>
        <authorList>
            <person name="van Westerhoven A.C."/>
            <person name="Mehrabi R."/>
            <person name="Talebi R."/>
            <person name="Steentjes M.B.F."/>
            <person name="Corcolon B."/>
            <person name="Chong P.A."/>
            <person name="Kema G.H.J."/>
            <person name="Seidl M.F."/>
        </authorList>
    </citation>
    <scope>NUCLEOTIDE SEQUENCE [LARGE SCALE GENOMIC DNA]</scope>
    <source>
        <strain evidence="1 2">P124</strain>
    </source>
</reference>